<protein>
    <submittedName>
        <fullName evidence="1">Uncharacterized protein</fullName>
    </submittedName>
</protein>
<reference evidence="1 2" key="1">
    <citation type="submission" date="2019-03" db="EMBL/GenBank/DDBJ databases">
        <title>Lake Tanganyika Metagenome-Assembled Genomes (MAGs).</title>
        <authorList>
            <person name="Tran P."/>
        </authorList>
    </citation>
    <scope>NUCLEOTIDE SEQUENCE [LARGE SCALE GENOMIC DNA]</scope>
    <source>
        <strain evidence="1">K_DeepCast_65m_m2_236</strain>
    </source>
</reference>
<gene>
    <name evidence="1" type="ORF">FJZ00_14950</name>
</gene>
<evidence type="ECO:0000313" key="2">
    <source>
        <dbReference type="Proteomes" id="UP000703893"/>
    </source>
</evidence>
<accession>A0A937XA88</accession>
<dbReference type="AlphaFoldDB" id="A0A937XA88"/>
<comment type="caution">
    <text evidence="1">The sequence shown here is derived from an EMBL/GenBank/DDBJ whole genome shotgun (WGS) entry which is preliminary data.</text>
</comment>
<name>A0A937XA88_9BACT</name>
<proteinExistence type="predicted"/>
<evidence type="ECO:0000313" key="1">
    <source>
        <dbReference type="EMBL" id="MBM3276451.1"/>
    </source>
</evidence>
<dbReference type="EMBL" id="VGJX01001032">
    <property type="protein sequence ID" value="MBM3276451.1"/>
    <property type="molecule type" value="Genomic_DNA"/>
</dbReference>
<organism evidence="1 2">
    <name type="scientific">Candidatus Tanganyikabacteria bacterium</name>
    <dbReference type="NCBI Taxonomy" id="2961651"/>
    <lineage>
        <taxon>Bacteria</taxon>
        <taxon>Bacillati</taxon>
        <taxon>Candidatus Sericytochromatia</taxon>
        <taxon>Candidatus Tanganyikabacteria</taxon>
    </lineage>
</organism>
<sequence length="90" mass="10529">MSEKLLTHEEVQDKTRQFQALLNREKELQTFLLKLKMTGDDEQVREKMRQHDDAIAEIRKLRHEGMLPILKELNDFIKAAKAEQGARKGA</sequence>
<dbReference type="Proteomes" id="UP000703893">
    <property type="component" value="Unassembled WGS sequence"/>
</dbReference>